<dbReference type="InterPro" id="IPR019587">
    <property type="entry name" value="Polyketide_cyclase/dehydratase"/>
</dbReference>
<name>A0A928VTE5_9CYAN</name>
<dbReference type="RefSeq" id="WP_264328188.1">
    <property type="nucleotide sequence ID" value="NZ_JADEXQ010000186.1"/>
</dbReference>
<dbReference type="Pfam" id="PF10604">
    <property type="entry name" value="Polyketide_cyc2"/>
    <property type="match status" value="1"/>
</dbReference>
<gene>
    <name evidence="1" type="ORF">IQ266_26975</name>
</gene>
<keyword evidence="2" id="KW-1185">Reference proteome</keyword>
<sequence>ILMGLVVVVFCAGFLLPAQVHVERQIVINAPAEQVFAHVGDLQQWNDWSPWAKIDANTEMKVSGSGVGQQMTWASDNPEVGSGSQQITQIDAPNTLQTHLEFDGQGLADATFNLVPEADGTRITWGLNTNVRENTPFLFKPISSYAGLLLDSLVGADYENGLQSLKQLVEAE</sequence>
<dbReference type="SUPFAM" id="SSF55961">
    <property type="entry name" value="Bet v1-like"/>
    <property type="match status" value="1"/>
</dbReference>
<evidence type="ECO:0000313" key="1">
    <source>
        <dbReference type="EMBL" id="MBE9033383.1"/>
    </source>
</evidence>
<comment type="caution">
    <text evidence="1">The sequence shown here is derived from an EMBL/GenBank/DDBJ whole genome shotgun (WGS) entry which is preliminary data.</text>
</comment>
<accession>A0A928VTE5</accession>
<reference evidence="1" key="1">
    <citation type="submission" date="2020-10" db="EMBL/GenBank/DDBJ databases">
        <authorList>
            <person name="Castelo-Branco R."/>
            <person name="Eusebio N."/>
            <person name="Adriana R."/>
            <person name="Vieira A."/>
            <person name="Brugerolle De Fraissinette N."/>
            <person name="Rezende De Castro R."/>
            <person name="Schneider M.P."/>
            <person name="Vasconcelos V."/>
            <person name="Leao P.N."/>
        </authorList>
    </citation>
    <scope>NUCLEOTIDE SEQUENCE</scope>
    <source>
        <strain evidence="1">LEGE 11480</strain>
    </source>
</reference>
<dbReference type="AlphaFoldDB" id="A0A928VTE5"/>
<protein>
    <submittedName>
        <fullName evidence="1">SRPBCC family protein</fullName>
    </submittedName>
</protein>
<proteinExistence type="predicted"/>
<organism evidence="1 2">
    <name type="scientific">Romeriopsis navalis LEGE 11480</name>
    <dbReference type="NCBI Taxonomy" id="2777977"/>
    <lineage>
        <taxon>Bacteria</taxon>
        <taxon>Bacillati</taxon>
        <taxon>Cyanobacteriota</taxon>
        <taxon>Cyanophyceae</taxon>
        <taxon>Leptolyngbyales</taxon>
        <taxon>Leptolyngbyaceae</taxon>
        <taxon>Romeriopsis</taxon>
        <taxon>Romeriopsis navalis</taxon>
    </lineage>
</organism>
<dbReference type="EMBL" id="JADEXQ010000186">
    <property type="protein sequence ID" value="MBE9033383.1"/>
    <property type="molecule type" value="Genomic_DNA"/>
</dbReference>
<evidence type="ECO:0000313" key="2">
    <source>
        <dbReference type="Proteomes" id="UP000625316"/>
    </source>
</evidence>
<dbReference type="CDD" id="cd07818">
    <property type="entry name" value="SRPBCC_1"/>
    <property type="match status" value="1"/>
</dbReference>
<dbReference type="Proteomes" id="UP000625316">
    <property type="component" value="Unassembled WGS sequence"/>
</dbReference>
<feature type="non-terminal residue" evidence="1">
    <location>
        <position position="1"/>
    </location>
</feature>
<dbReference type="InterPro" id="IPR023393">
    <property type="entry name" value="START-like_dom_sf"/>
</dbReference>
<dbReference type="Gene3D" id="3.30.530.20">
    <property type="match status" value="1"/>
</dbReference>